<reference evidence="3" key="1">
    <citation type="journal article" date="2019" name="Int. J. Syst. Evol. Microbiol.">
        <title>The Global Catalogue of Microorganisms (GCM) 10K type strain sequencing project: providing services to taxonomists for standard genome sequencing and annotation.</title>
        <authorList>
            <consortium name="The Broad Institute Genomics Platform"/>
            <consortium name="The Broad Institute Genome Sequencing Center for Infectious Disease"/>
            <person name="Wu L."/>
            <person name="Ma J."/>
        </authorList>
    </citation>
    <scope>NUCLEOTIDE SEQUENCE [LARGE SCALE GENOMIC DNA]</scope>
    <source>
        <strain evidence="3">CCM 7855</strain>
    </source>
</reference>
<evidence type="ECO:0000313" key="3">
    <source>
        <dbReference type="Proteomes" id="UP000632454"/>
    </source>
</evidence>
<dbReference type="InterPro" id="IPR041664">
    <property type="entry name" value="AAA_16"/>
</dbReference>
<proteinExistence type="predicted"/>
<evidence type="ECO:0000259" key="1">
    <source>
        <dbReference type="SMART" id="SM01043"/>
    </source>
</evidence>
<dbReference type="Proteomes" id="UP000632454">
    <property type="component" value="Unassembled WGS sequence"/>
</dbReference>
<dbReference type="Pfam" id="PF03704">
    <property type="entry name" value="BTAD"/>
    <property type="match status" value="1"/>
</dbReference>
<dbReference type="InterPro" id="IPR051677">
    <property type="entry name" value="AfsR-DnrI-RedD_regulator"/>
</dbReference>
<gene>
    <name evidence="2" type="ORF">GCM10007298_05040</name>
</gene>
<dbReference type="Gene3D" id="1.10.10.10">
    <property type="entry name" value="Winged helix-like DNA-binding domain superfamily/Winged helix DNA-binding domain"/>
    <property type="match status" value="1"/>
</dbReference>
<dbReference type="InterPro" id="IPR036388">
    <property type="entry name" value="WH-like_DNA-bd_sf"/>
</dbReference>
<sequence length="1157" mass="125126">MELDEAVAIRLIGEVRVVHRGHVVHARVVGGARCVEVLAYLAVNRHREIPQDELAGLLWPENRPQSWYAALRGVLSRVRDTMELATMPAGSVRSRGGNVRLSLPDGFVTDIELVRRYCSAPGGDLDTAVADARRALDLTVESALIGAAGAWADDVRTEIEHLRRRALEIDAGGSLALGRPARAIASAEGLLAIDPLRESAYRTVMSGYLALGERGQALQVAARCRQILDDELGVAPSAETEALYLQILRADESGSAVPGSAVAPPTIDIGDEFVGRGAELLAITEAIGRADRGRGQFVVVAGEAGSGKTTIALEIMKRAHAAGAHILFGRCSDEAVVPFEPFVEAVGRELDALGTSEAREWLRTNGTDILRLVPNAVRRFGEMAPARPEVDERAVIMTAVLDWLTSSVRSGPTVLVIDDLHWASAATLAVIRYLIHASEQSRLCVVATVRDELADGADIRATLSAPTRSSGVHRLHLGGFSIAEIGALVDAADTALDPATLYERTDGLPLFVASLIGSYEPGAGGTLPASVAESVAQRERLLSPAALALLQLCSVIGMVAQRLVLRSVADDLDDVAFADALDELVRNRLATENPTGTKIRLRHPLVQESVYAGITGRRRSELHTRVARTSEHLGGVTAAEDYSRLAYHFSRGLDSERPRAAEFSRRAGDSAMSIGAYEDAVVFYASAAEQLVPRGDSAQRCRLLVDLGRAQRKARDPAFRPTLFDAVTMAKRLGDTELQVTATLANDQPGTLYVHIHSDHERIDTLYDALHVLEADGHGDGSAAARLLAQLAIELLWVADPRVLRDLLTRSIGAARESGDQDALVAALSAVLVALRVPLCTEMRHAAYTELMTLLDESPTRRVDALMSTWLARNQIEYGHLAAAVRTRSALTPARVSRDPELAWLVRNIDFSIDLAAGRLARCEATFEALRDIPASPAVTYTYGRLLGQLFALRALRGDMSEIVAAGDGIIERLDIVDTYRVCLATAYADVGKLDAAIELVDWYDRRRINEIPGNHMWLATMATIGRVAAQVRNTEVCQIVYDLLLEHAGESTITWASIYGVVDHHLAELSIALDQHERAAAHLDVAFTEHERRGFMGWYAETAYLAALLETRRDGSPSDATVGRARRLADDVGATAARRRIDALGQISRPAQSSRD</sequence>
<dbReference type="SUPFAM" id="SSF52540">
    <property type="entry name" value="P-loop containing nucleoside triphosphate hydrolases"/>
    <property type="match status" value="1"/>
</dbReference>
<name>A0ABQ1U7I5_9NOCA</name>
<dbReference type="RefSeq" id="WP_188486618.1">
    <property type="nucleotide sequence ID" value="NZ_BMCS01000001.1"/>
</dbReference>
<dbReference type="Pfam" id="PF13191">
    <property type="entry name" value="AAA_16"/>
    <property type="match status" value="1"/>
</dbReference>
<dbReference type="InterPro" id="IPR005158">
    <property type="entry name" value="BTAD"/>
</dbReference>
<dbReference type="EMBL" id="BMCS01000001">
    <property type="protein sequence ID" value="GGF12082.1"/>
    <property type="molecule type" value="Genomic_DNA"/>
</dbReference>
<evidence type="ECO:0000313" key="2">
    <source>
        <dbReference type="EMBL" id="GGF12082.1"/>
    </source>
</evidence>
<feature type="domain" description="Bacterial transcriptional activator" evidence="1">
    <location>
        <begin position="109"/>
        <end position="248"/>
    </location>
</feature>
<dbReference type="SUPFAM" id="SSF48452">
    <property type="entry name" value="TPR-like"/>
    <property type="match status" value="1"/>
</dbReference>
<keyword evidence="3" id="KW-1185">Reference proteome</keyword>
<protein>
    <recommendedName>
        <fullName evidence="1">Bacterial transcriptional activator domain-containing protein</fullName>
    </recommendedName>
</protein>
<dbReference type="InterPro" id="IPR027417">
    <property type="entry name" value="P-loop_NTPase"/>
</dbReference>
<accession>A0ABQ1U7I5</accession>
<dbReference type="Gene3D" id="1.25.40.10">
    <property type="entry name" value="Tetratricopeptide repeat domain"/>
    <property type="match status" value="1"/>
</dbReference>
<comment type="caution">
    <text evidence="2">The sequence shown here is derived from an EMBL/GenBank/DDBJ whole genome shotgun (WGS) entry which is preliminary data.</text>
</comment>
<dbReference type="PANTHER" id="PTHR35807">
    <property type="entry name" value="TRANSCRIPTIONAL REGULATOR REDD-RELATED"/>
    <property type="match status" value="1"/>
</dbReference>
<dbReference type="SMART" id="SM01043">
    <property type="entry name" value="BTAD"/>
    <property type="match status" value="1"/>
</dbReference>
<organism evidence="2 3">
    <name type="scientific">Williamsia phyllosphaerae</name>
    <dbReference type="NCBI Taxonomy" id="885042"/>
    <lineage>
        <taxon>Bacteria</taxon>
        <taxon>Bacillati</taxon>
        <taxon>Actinomycetota</taxon>
        <taxon>Actinomycetes</taxon>
        <taxon>Mycobacteriales</taxon>
        <taxon>Nocardiaceae</taxon>
        <taxon>Williamsia</taxon>
    </lineage>
</organism>
<dbReference type="SUPFAM" id="SSF46894">
    <property type="entry name" value="C-terminal effector domain of the bipartite response regulators"/>
    <property type="match status" value="1"/>
</dbReference>
<dbReference type="InterPro" id="IPR016032">
    <property type="entry name" value="Sig_transdc_resp-reg_C-effctor"/>
</dbReference>
<dbReference type="Gene3D" id="3.40.50.300">
    <property type="entry name" value="P-loop containing nucleotide triphosphate hydrolases"/>
    <property type="match status" value="1"/>
</dbReference>
<dbReference type="InterPro" id="IPR011990">
    <property type="entry name" value="TPR-like_helical_dom_sf"/>
</dbReference>